<dbReference type="PANTHER" id="PTHR33383:SF1">
    <property type="entry name" value="MEMBRANE PROTEIN INSERTION EFFICIENCY FACTOR-RELATED"/>
    <property type="match status" value="1"/>
</dbReference>
<evidence type="ECO:0000313" key="5">
    <source>
        <dbReference type="Proteomes" id="UP000322644"/>
    </source>
</evidence>
<name>A0A1C0AU46_9BACT</name>
<comment type="function">
    <text evidence="1">Could be involved in insertion of integral membrane proteins into the membrane.</text>
</comment>
<reference evidence="2 4" key="1">
    <citation type="submission" date="2015-05" db="EMBL/GenBank/DDBJ databases">
        <authorList>
            <person name="Rovetto F."/>
            <person name="Cocolin L."/>
            <person name="Illeghems K."/>
            <person name="Van Nieuwerburgh F."/>
            <person name="Houf K."/>
        </authorList>
    </citation>
    <scope>NUCLEOTIDE SEQUENCE [LARGE SCALE GENOMIC DNA]</scope>
    <source>
        <strain evidence="2 4">117434</strain>
    </source>
</reference>
<dbReference type="NCBIfam" id="TIGR00278">
    <property type="entry name" value="membrane protein insertion efficiency factor YidD"/>
    <property type="match status" value="1"/>
</dbReference>
<dbReference type="EMBL" id="LDIR01000006">
    <property type="protein sequence ID" value="OCL89727.1"/>
    <property type="molecule type" value="Genomic_DNA"/>
</dbReference>
<dbReference type="Proteomes" id="UP000093159">
    <property type="component" value="Unassembled WGS sequence"/>
</dbReference>
<dbReference type="EMBL" id="CP036246">
    <property type="protein sequence ID" value="QEP40144.1"/>
    <property type="molecule type" value="Genomic_DNA"/>
</dbReference>
<proteinExistence type="inferred from homology"/>
<accession>A0A1C0AU46</accession>
<gene>
    <name evidence="2" type="primary">yidD</name>
    <name evidence="2" type="ORF">AAX28_01951</name>
    <name evidence="3" type="ORF">APORC_0527</name>
</gene>
<dbReference type="AlphaFoldDB" id="A0A1C0AU46"/>
<reference evidence="3 5" key="2">
    <citation type="submission" date="2019-09" db="EMBL/GenBank/DDBJ databases">
        <title>Complete genome sequencing of four Arcobacter species reveals a diverse suite of mobile elements.</title>
        <authorList>
            <person name="Miller W.G."/>
            <person name="Yee E."/>
            <person name="Bono J.L."/>
        </authorList>
    </citation>
    <scope>NUCLEOTIDE SEQUENCE [LARGE SCALE GENOMIC DNA]</scope>
    <source>
        <strain evidence="3 5">CCUG 56899</strain>
    </source>
</reference>
<dbReference type="SMART" id="SM01234">
    <property type="entry name" value="Haemolytic"/>
    <property type="match status" value="1"/>
</dbReference>
<dbReference type="Pfam" id="PF01809">
    <property type="entry name" value="YidD"/>
    <property type="match status" value="1"/>
</dbReference>
<dbReference type="RefSeq" id="WP_066171879.1">
    <property type="nucleotide sequence ID" value="NZ_CP036246.2"/>
</dbReference>
<dbReference type="KEGG" id="apoc:APORC_0527"/>
<protein>
    <recommendedName>
        <fullName evidence="1">Putative membrane protein insertion efficiency factor</fullName>
    </recommendedName>
</protein>
<comment type="similarity">
    <text evidence="1">Belongs to the UPF0161 family.</text>
</comment>
<evidence type="ECO:0000313" key="2">
    <source>
        <dbReference type="EMBL" id="OCL89727.1"/>
    </source>
</evidence>
<dbReference type="Proteomes" id="UP000322644">
    <property type="component" value="Chromosome"/>
</dbReference>
<comment type="subcellular location">
    <subcellularLocation>
        <location evidence="1">Cell membrane</location>
        <topology evidence="1">Peripheral membrane protein</topology>
        <orientation evidence="1">Cytoplasmic side</orientation>
    </subcellularLocation>
</comment>
<sequence length="116" mass="14126">MKAISKAFIRFYQKYISILSYGSCRYYPTCSQYALWQLDNNGFFKSIFYTILRILKCNQLFDGGFDYPVVKGTHKFKNIKYKKIKVIYWYVPLKNNRYLVVKNREWKRDNEQLQSK</sequence>
<evidence type="ECO:0000256" key="1">
    <source>
        <dbReference type="HAMAP-Rule" id="MF_00386"/>
    </source>
</evidence>
<dbReference type="HAMAP" id="MF_00386">
    <property type="entry name" value="UPF0161_YidD"/>
    <property type="match status" value="1"/>
</dbReference>
<dbReference type="GO" id="GO:0005886">
    <property type="term" value="C:plasma membrane"/>
    <property type="evidence" value="ECO:0007669"/>
    <property type="project" value="UniProtKB-SubCell"/>
</dbReference>
<keyword evidence="4" id="KW-1185">Reference proteome</keyword>
<evidence type="ECO:0000313" key="3">
    <source>
        <dbReference type="EMBL" id="QEP40144.1"/>
    </source>
</evidence>
<dbReference type="OrthoDB" id="9801753at2"/>
<keyword evidence="1" id="KW-0472">Membrane</keyword>
<keyword evidence="1" id="KW-1003">Cell membrane</keyword>
<dbReference type="InterPro" id="IPR002696">
    <property type="entry name" value="Membr_insert_effic_factor_YidD"/>
</dbReference>
<dbReference type="PANTHER" id="PTHR33383">
    <property type="entry name" value="MEMBRANE PROTEIN INSERTION EFFICIENCY FACTOR-RELATED"/>
    <property type="match status" value="1"/>
</dbReference>
<evidence type="ECO:0000313" key="4">
    <source>
        <dbReference type="Proteomes" id="UP000093159"/>
    </source>
</evidence>
<reference evidence="3 5" key="3">
    <citation type="submission" date="2019-09" db="EMBL/GenBank/DDBJ databases">
        <title>Taxonomic note: a critical rebuttal of the proposed division of the genus Arcobacter into six genera, emended descriptions of Arcobacter anaerophilus and the genus Arcobacter, and an assessment of genus-level boundaries for Epsilonproteobacteria using in silico genomic comparator tools.</title>
        <authorList>
            <person name="On S.L.W."/>
            <person name="Miller W.G."/>
            <person name="Biggs P."/>
            <person name="Cornelius A."/>
            <person name="Vandamme P."/>
        </authorList>
    </citation>
    <scope>NUCLEOTIDE SEQUENCE [LARGE SCALE GENOMIC DNA]</scope>
    <source>
        <strain evidence="3 5">CCUG 56899</strain>
    </source>
</reference>
<organism evidence="3 5">
    <name type="scientific">Arcobacter porcinus</name>
    <dbReference type="NCBI Taxonomy" id="1935204"/>
    <lineage>
        <taxon>Bacteria</taxon>
        <taxon>Pseudomonadati</taxon>
        <taxon>Campylobacterota</taxon>
        <taxon>Epsilonproteobacteria</taxon>
        <taxon>Campylobacterales</taxon>
        <taxon>Arcobacteraceae</taxon>
        <taxon>Arcobacter</taxon>
    </lineage>
</organism>